<evidence type="ECO:0000313" key="2">
    <source>
        <dbReference type="Proteomes" id="UP000076532"/>
    </source>
</evidence>
<sequence length="280" mass="29304">MEDTTLHVHVRQNGRSSSTPAEIDLDEYFCLDVRLDGQKAVKALNVPAVVHLKHATEAGLSAYPSVYENRLSAPAIPSQKFQKPTAASRHGDSQVYLGGGIPLAPVYFGGGIPLAPSIPDFDVRESVATTKDKTIKALYATVGASSKTTKVAGDWLTSSDTEADVSVSVFNVQSDGDSPLQHVKVDVIQGSVNADYQSAAVCGVNLSKYAGIDAHVNLVNIEGGPFTANLGLGADTDVGIKDESVSVHYLGTGVTLGSTIGISVFGSGISLDLKKAFSWL</sequence>
<organism evidence="1 2">
    <name type="scientific">Athelia psychrophila</name>
    <dbReference type="NCBI Taxonomy" id="1759441"/>
    <lineage>
        <taxon>Eukaryota</taxon>
        <taxon>Fungi</taxon>
        <taxon>Dikarya</taxon>
        <taxon>Basidiomycota</taxon>
        <taxon>Agaricomycotina</taxon>
        <taxon>Agaricomycetes</taxon>
        <taxon>Agaricomycetidae</taxon>
        <taxon>Atheliales</taxon>
        <taxon>Atheliaceae</taxon>
        <taxon>Athelia</taxon>
    </lineage>
</organism>
<dbReference type="Proteomes" id="UP000076532">
    <property type="component" value="Unassembled WGS sequence"/>
</dbReference>
<protein>
    <submittedName>
        <fullName evidence="1">Uncharacterized protein</fullName>
    </submittedName>
</protein>
<gene>
    <name evidence="1" type="ORF">FIBSPDRAFT_865237</name>
</gene>
<dbReference type="AlphaFoldDB" id="A0A166FRH4"/>
<proteinExistence type="predicted"/>
<name>A0A166FRH4_9AGAM</name>
<dbReference type="OrthoDB" id="2985181at2759"/>
<keyword evidence="2" id="KW-1185">Reference proteome</keyword>
<reference evidence="1 2" key="1">
    <citation type="journal article" date="2016" name="Mol. Biol. Evol.">
        <title>Comparative Genomics of Early-Diverging Mushroom-Forming Fungi Provides Insights into the Origins of Lignocellulose Decay Capabilities.</title>
        <authorList>
            <person name="Nagy L.G."/>
            <person name="Riley R."/>
            <person name="Tritt A."/>
            <person name="Adam C."/>
            <person name="Daum C."/>
            <person name="Floudas D."/>
            <person name="Sun H."/>
            <person name="Yadav J.S."/>
            <person name="Pangilinan J."/>
            <person name="Larsson K.H."/>
            <person name="Matsuura K."/>
            <person name="Barry K."/>
            <person name="Labutti K."/>
            <person name="Kuo R."/>
            <person name="Ohm R.A."/>
            <person name="Bhattacharya S.S."/>
            <person name="Shirouzu T."/>
            <person name="Yoshinaga Y."/>
            <person name="Martin F.M."/>
            <person name="Grigoriev I.V."/>
            <person name="Hibbett D.S."/>
        </authorList>
    </citation>
    <scope>NUCLEOTIDE SEQUENCE [LARGE SCALE GENOMIC DNA]</scope>
    <source>
        <strain evidence="1 2">CBS 109695</strain>
    </source>
</reference>
<dbReference type="EMBL" id="KV417586">
    <property type="protein sequence ID" value="KZP17082.1"/>
    <property type="molecule type" value="Genomic_DNA"/>
</dbReference>
<accession>A0A166FRH4</accession>
<evidence type="ECO:0000313" key="1">
    <source>
        <dbReference type="EMBL" id="KZP17082.1"/>
    </source>
</evidence>